<comment type="caution">
    <text evidence="1">The sequence shown here is derived from an EMBL/GenBank/DDBJ whole genome shotgun (WGS) entry which is preliminary data.</text>
</comment>
<dbReference type="EMBL" id="PUIB01000012">
    <property type="protein sequence ID" value="PQO36586.1"/>
    <property type="molecule type" value="Genomic_DNA"/>
</dbReference>
<reference evidence="1 2" key="1">
    <citation type="submission" date="2018-02" db="EMBL/GenBank/DDBJ databases">
        <title>Comparative genomes isolates from brazilian mangrove.</title>
        <authorList>
            <person name="Araujo J.E."/>
            <person name="Taketani R.G."/>
            <person name="Silva M.C.P."/>
            <person name="Loureco M.V."/>
            <person name="Andreote F.D."/>
        </authorList>
    </citation>
    <scope>NUCLEOTIDE SEQUENCE [LARGE SCALE GENOMIC DNA]</scope>
    <source>
        <strain evidence="1 2">NAP PRIS-MGV</strain>
    </source>
</reference>
<dbReference type="Proteomes" id="UP000239388">
    <property type="component" value="Unassembled WGS sequence"/>
</dbReference>
<protein>
    <submittedName>
        <fullName evidence="1">Uncharacterized protein</fullName>
    </submittedName>
</protein>
<organism evidence="1 2">
    <name type="scientific">Blastopirellula marina</name>
    <dbReference type="NCBI Taxonomy" id="124"/>
    <lineage>
        <taxon>Bacteria</taxon>
        <taxon>Pseudomonadati</taxon>
        <taxon>Planctomycetota</taxon>
        <taxon>Planctomycetia</taxon>
        <taxon>Pirellulales</taxon>
        <taxon>Pirellulaceae</taxon>
        <taxon>Blastopirellula</taxon>
    </lineage>
</organism>
<accession>A0A2S8FWN1</accession>
<proteinExistence type="predicted"/>
<evidence type="ECO:0000313" key="2">
    <source>
        <dbReference type="Proteomes" id="UP000239388"/>
    </source>
</evidence>
<dbReference type="RefSeq" id="WP_105354275.1">
    <property type="nucleotide sequence ID" value="NZ_PUIB01000012.1"/>
</dbReference>
<gene>
    <name evidence="1" type="ORF">C5Y98_11360</name>
</gene>
<evidence type="ECO:0000313" key="1">
    <source>
        <dbReference type="EMBL" id="PQO36586.1"/>
    </source>
</evidence>
<dbReference type="AlphaFoldDB" id="A0A2S8FWN1"/>
<name>A0A2S8FWN1_9BACT</name>
<sequence length="351" mass="39466">MSDFLFAIQKNRSIQARTETFFAEVFSPDSLYWNQDAIAFVYGRVANRDFMEQRERDGKMQRQMIWLVALAVIFSGCNSAKEEKELALPPSWEEAEEMATAEQEKPSLPDDAPVLTLTPAELEARFSAGTDYDKMRADFAAASQGHWIEFTGVVSHFRQEGGTGAPGAYVTLREAGELEKFAIPKTAEVIMQSPAEAWEKLKPGDDVTIRCVWGEWTGFHDGRVISGGGSPAQRTTAKELIDAIKADKAAAKEKYHDKYWIVTGLMADKQPYQDHVSFSFDKVYYSTVMQGDDDISIAMELPHQLVVTRLEPQEEVEILGKIKILDEDQVNERHPLYVGIVDGSRIDLDKQ</sequence>